<protein>
    <submittedName>
        <fullName evidence="3">Gfo/Idh/MocA family oxidoreductase</fullName>
    </submittedName>
</protein>
<dbReference type="RefSeq" id="WP_158946576.1">
    <property type="nucleotide sequence ID" value="NZ_CP046400.1"/>
</dbReference>
<dbReference type="SUPFAM" id="SSF51735">
    <property type="entry name" value="NAD(P)-binding Rossmann-fold domains"/>
    <property type="match status" value="1"/>
</dbReference>
<dbReference type="PANTHER" id="PTHR43377:SF6">
    <property type="entry name" value="GFO_IDH_MOCA-LIKE OXIDOREDUCTASE N-TERMINAL DOMAIN-CONTAINING PROTEIN"/>
    <property type="match status" value="1"/>
</dbReference>
<dbReference type="Proteomes" id="UP000428328">
    <property type="component" value="Chromosome"/>
</dbReference>
<feature type="domain" description="Gfo/Idh/MocA-like oxidoreductase N-terminal" evidence="1">
    <location>
        <begin position="3"/>
        <end position="121"/>
    </location>
</feature>
<dbReference type="InterPro" id="IPR051450">
    <property type="entry name" value="Gfo/Idh/MocA_Oxidoreductases"/>
</dbReference>
<dbReference type="InterPro" id="IPR000683">
    <property type="entry name" value="Gfo/Idh/MocA-like_OxRdtase_N"/>
</dbReference>
<organism evidence="3 4">
    <name type="scientific">Pseudodesulfovibrio cashew</name>
    <dbReference type="NCBI Taxonomy" id="2678688"/>
    <lineage>
        <taxon>Bacteria</taxon>
        <taxon>Pseudomonadati</taxon>
        <taxon>Thermodesulfobacteriota</taxon>
        <taxon>Desulfovibrionia</taxon>
        <taxon>Desulfovibrionales</taxon>
        <taxon>Desulfovibrionaceae</taxon>
    </lineage>
</organism>
<feature type="domain" description="GFO/IDH/MocA-like oxidoreductase" evidence="2">
    <location>
        <begin position="130"/>
        <end position="238"/>
    </location>
</feature>
<dbReference type="EMBL" id="CP046400">
    <property type="protein sequence ID" value="QGY39350.1"/>
    <property type="molecule type" value="Genomic_DNA"/>
</dbReference>
<evidence type="ECO:0000259" key="1">
    <source>
        <dbReference type="Pfam" id="PF01408"/>
    </source>
</evidence>
<evidence type="ECO:0000259" key="2">
    <source>
        <dbReference type="Pfam" id="PF22725"/>
    </source>
</evidence>
<accession>A0A6I6JE53</accession>
<reference evidence="3 4" key="1">
    <citation type="submission" date="2019-11" db="EMBL/GenBank/DDBJ databases">
        <authorList>
            <person name="Zheng R.K."/>
            <person name="Sun C.M."/>
        </authorList>
    </citation>
    <scope>NUCLEOTIDE SEQUENCE [LARGE SCALE GENOMIC DNA]</scope>
    <source>
        <strain evidence="3 4">SRB007</strain>
    </source>
</reference>
<keyword evidence="4" id="KW-1185">Reference proteome</keyword>
<dbReference type="KEGG" id="psel:GM415_04185"/>
<evidence type="ECO:0000313" key="3">
    <source>
        <dbReference type="EMBL" id="QGY39350.1"/>
    </source>
</evidence>
<dbReference type="Gene3D" id="3.30.360.10">
    <property type="entry name" value="Dihydrodipicolinate Reductase, domain 2"/>
    <property type="match status" value="1"/>
</dbReference>
<gene>
    <name evidence="3" type="ORF">GM415_04185</name>
</gene>
<proteinExistence type="predicted"/>
<dbReference type="InterPro" id="IPR055170">
    <property type="entry name" value="GFO_IDH_MocA-like_dom"/>
</dbReference>
<name>A0A6I6JE53_9BACT</name>
<dbReference type="AlphaFoldDB" id="A0A6I6JE53"/>
<dbReference type="InterPro" id="IPR036291">
    <property type="entry name" value="NAD(P)-bd_dom_sf"/>
</dbReference>
<dbReference type="Pfam" id="PF01408">
    <property type="entry name" value="GFO_IDH_MocA"/>
    <property type="match status" value="1"/>
</dbReference>
<dbReference type="SUPFAM" id="SSF55347">
    <property type="entry name" value="Glyceraldehyde-3-phosphate dehydrogenase-like, C-terminal domain"/>
    <property type="match status" value="1"/>
</dbReference>
<sequence>MIQIAQLGCGYWGPNLLRNLDANGDCNVKYVCDMNKSRRDYVATNFPGTTPVADPETVYADPEVDAIVIATPVAFHYEHAIRALEAGKHILVEKPMARTAQEVEAINGLAREKGLVAMAGHTFLYNAAVLYLKELIDSGQLGNILYISSQRLNLGRIRQDVDAWWNLAPHDISIIQYLLDDPEPESVTRVGMDFKQPGIDDVAFVSITYPGNVMANIHVSWLDPEKVRKMTVVGSRKMAVYDDMSPNKITILDKGIDRIENGEMDFDDTNFFSFNHRSGDILMPKIDFQEPLKTEIGHFLDCVAGRTACHTDGEHALRVVKILEMASE</sequence>
<dbReference type="PANTHER" id="PTHR43377">
    <property type="entry name" value="BILIVERDIN REDUCTASE A"/>
    <property type="match status" value="1"/>
</dbReference>
<dbReference type="Pfam" id="PF22725">
    <property type="entry name" value="GFO_IDH_MocA_C3"/>
    <property type="match status" value="1"/>
</dbReference>
<dbReference type="GO" id="GO:0000166">
    <property type="term" value="F:nucleotide binding"/>
    <property type="evidence" value="ECO:0007669"/>
    <property type="project" value="InterPro"/>
</dbReference>
<dbReference type="Gene3D" id="3.40.50.720">
    <property type="entry name" value="NAD(P)-binding Rossmann-like Domain"/>
    <property type="match status" value="1"/>
</dbReference>
<evidence type="ECO:0000313" key="4">
    <source>
        <dbReference type="Proteomes" id="UP000428328"/>
    </source>
</evidence>